<feature type="region of interest" description="Disordered" evidence="2">
    <location>
        <begin position="244"/>
        <end position="274"/>
    </location>
</feature>
<evidence type="ECO:0000256" key="1">
    <source>
        <dbReference type="ARBA" id="ARBA00022723"/>
    </source>
</evidence>
<dbReference type="AlphaFoldDB" id="E8WZR7"/>
<dbReference type="KEGG" id="acm:AciX9_0657"/>
<keyword evidence="3" id="KW-0732">Signal</keyword>
<dbReference type="EMBL" id="CP002480">
    <property type="protein sequence ID" value="ADW67728.1"/>
    <property type="molecule type" value="Genomic_DNA"/>
</dbReference>
<dbReference type="PROSITE" id="PS00934">
    <property type="entry name" value="GLYOXALASE_I_1"/>
    <property type="match status" value="1"/>
</dbReference>
<feature type="signal peptide" evidence="3">
    <location>
        <begin position="1"/>
        <end position="22"/>
    </location>
</feature>
<name>E8WZR7_GRATM</name>
<dbReference type="InterPro" id="IPR029068">
    <property type="entry name" value="Glyas_Bleomycin-R_OHBP_Dase"/>
</dbReference>
<feature type="compositionally biased region" description="Polar residues" evidence="2">
    <location>
        <begin position="246"/>
        <end position="257"/>
    </location>
</feature>
<sequence>MPSFHRIAAALAVLLSITAAHAQSTDLNGIAHVAIRVHDLPATQAFYEKLGFEHAFELKNKDGVVYETFIKINDTQFLELYSPTEKDPQVGFLHLCFEGADLNALHDSYVSRGLTPNAVRKAGAGNLLFTLAGPAQPTFPQNIEYTQYQPNSLHTNDTGKHLGADRIADRMTSVSLAMVDPAAARAYYLDKLHFLPVAGSQSLLSLPGTSGQTVEIVPATLAPHARFTLQTASLKQAAKRLKQASLPATKSSHTLTVNDPDGNQIVLSDTAHKP</sequence>
<dbReference type="HOGENOM" id="CLU_1014755_0_0_0"/>
<evidence type="ECO:0000313" key="5">
    <source>
        <dbReference type="EMBL" id="ADW67728.1"/>
    </source>
</evidence>
<dbReference type="InterPro" id="IPR018146">
    <property type="entry name" value="Glyoxalase_1_CS"/>
</dbReference>
<dbReference type="PANTHER" id="PTHR43048">
    <property type="entry name" value="METHYLMALONYL-COA EPIMERASE"/>
    <property type="match status" value="1"/>
</dbReference>
<dbReference type="PROSITE" id="PS51819">
    <property type="entry name" value="VOC"/>
    <property type="match status" value="1"/>
</dbReference>
<protein>
    <submittedName>
        <fullName evidence="5">Glyoxalase/bleomycin resistance protein/dioxygenase</fullName>
    </submittedName>
</protein>
<evidence type="ECO:0000256" key="3">
    <source>
        <dbReference type="SAM" id="SignalP"/>
    </source>
</evidence>
<dbReference type="GO" id="GO:0004462">
    <property type="term" value="F:lactoylglutathione lyase activity"/>
    <property type="evidence" value="ECO:0007669"/>
    <property type="project" value="InterPro"/>
</dbReference>
<keyword evidence="1" id="KW-0479">Metal-binding</keyword>
<dbReference type="SUPFAM" id="SSF54593">
    <property type="entry name" value="Glyoxalase/Bleomycin resistance protein/Dihydroxybiphenyl dioxygenase"/>
    <property type="match status" value="2"/>
</dbReference>
<dbReference type="GO" id="GO:0051213">
    <property type="term" value="F:dioxygenase activity"/>
    <property type="evidence" value="ECO:0007669"/>
    <property type="project" value="UniProtKB-KW"/>
</dbReference>
<dbReference type="eggNOG" id="COG0346">
    <property type="taxonomic scope" value="Bacteria"/>
</dbReference>
<dbReference type="InterPro" id="IPR051785">
    <property type="entry name" value="MMCE/EMCE_epimerase"/>
</dbReference>
<dbReference type="GO" id="GO:0046872">
    <property type="term" value="F:metal ion binding"/>
    <property type="evidence" value="ECO:0007669"/>
    <property type="project" value="UniProtKB-KW"/>
</dbReference>
<feature type="domain" description="VOC" evidence="4">
    <location>
        <begin position="29"/>
        <end position="150"/>
    </location>
</feature>
<evidence type="ECO:0000259" key="4">
    <source>
        <dbReference type="PROSITE" id="PS51819"/>
    </source>
</evidence>
<dbReference type="GO" id="GO:0046491">
    <property type="term" value="P:L-methylmalonyl-CoA metabolic process"/>
    <property type="evidence" value="ECO:0007669"/>
    <property type="project" value="TreeGrafter"/>
</dbReference>
<proteinExistence type="predicted"/>
<evidence type="ECO:0000256" key="2">
    <source>
        <dbReference type="SAM" id="MobiDB-lite"/>
    </source>
</evidence>
<dbReference type="STRING" id="1198114.AciX9_0657"/>
<dbReference type="PaxDb" id="1198114-AciX9_0657"/>
<reference evidence="6" key="1">
    <citation type="submission" date="2011-01" db="EMBL/GenBank/DDBJ databases">
        <title>Complete sequence of chromosome of Acidobacterium sp. MP5ACTX9.</title>
        <authorList>
            <consortium name="US DOE Joint Genome Institute"/>
            <person name="Lucas S."/>
            <person name="Copeland A."/>
            <person name="Lapidus A."/>
            <person name="Cheng J.-F."/>
            <person name="Goodwin L."/>
            <person name="Pitluck S."/>
            <person name="Teshima H."/>
            <person name="Detter J.C."/>
            <person name="Han C."/>
            <person name="Tapia R."/>
            <person name="Land M."/>
            <person name="Hauser L."/>
            <person name="Kyrpides N."/>
            <person name="Ivanova N."/>
            <person name="Ovchinnikova G."/>
            <person name="Pagani I."/>
            <person name="Rawat S.R."/>
            <person name="Mannisto M."/>
            <person name="Haggblom M.M."/>
            <person name="Woyke T."/>
        </authorList>
    </citation>
    <scope>NUCLEOTIDE SEQUENCE [LARGE SCALE GENOMIC DNA]</scope>
    <source>
        <strain evidence="6">MP5ACTX9</strain>
    </source>
</reference>
<dbReference type="PANTHER" id="PTHR43048:SF3">
    <property type="entry name" value="METHYLMALONYL-COA EPIMERASE, MITOCHONDRIAL"/>
    <property type="match status" value="1"/>
</dbReference>
<dbReference type="Gene3D" id="3.10.180.10">
    <property type="entry name" value="2,3-Dihydroxybiphenyl 1,2-Dioxygenase, domain 1"/>
    <property type="match status" value="2"/>
</dbReference>
<organism evidence="6">
    <name type="scientific">Granulicella tundricola (strain ATCC BAA-1859 / DSM 23138 / MP5ACTX9)</name>
    <dbReference type="NCBI Taxonomy" id="1198114"/>
    <lineage>
        <taxon>Bacteria</taxon>
        <taxon>Pseudomonadati</taxon>
        <taxon>Acidobacteriota</taxon>
        <taxon>Terriglobia</taxon>
        <taxon>Terriglobales</taxon>
        <taxon>Acidobacteriaceae</taxon>
        <taxon>Granulicella</taxon>
    </lineage>
</organism>
<evidence type="ECO:0000313" key="6">
    <source>
        <dbReference type="Proteomes" id="UP000000343"/>
    </source>
</evidence>
<dbReference type="OrthoDB" id="115162at2"/>
<gene>
    <name evidence="5" type="ordered locus">AciX9_0657</name>
</gene>
<dbReference type="Pfam" id="PF13669">
    <property type="entry name" value="Glyoxalase_4"/>
    <property type="match status" value="1"/>
</dbReference>
<keyword evidence="5" id="KW-0223">Dioxygenase</keyword>
<dbReference type="GO" id="GO:0004493">
    <property type="term" value="F:methylmalonyl-CoA epimerase activity"/>
    <property type="evidence" value="ECO:0007669"/>
    <property type="project" value="TreeGrafter"/>
</dbReference>
<feature type="chain" id="PRO_5003230112" evidence="3">
    <location>
        <begin position="23"/>
        <end position="274"/>
    </location>
</feature>
<keyword evidence="6" id="KW-1185">Reference proteome</keyword>
<accession>E8WZR7</accession>
<dbReference type="InterPro" id="IPR037523">
    <property type="entry name" value="VOC_core"/>
</dbReference>
<keyword evidence="5" id="KW-0560">Oxidoreductase</keyword>
<dbReference type="RefSeq" id="WP_013579056.1">
    <property type="nucleotide sequence ID" value="NC_015064.1"/>
</dbReference>
<dbReference type="Proteomes" id="UP000000343">
    <property type="component" value="Chromosome"/>
</dbReference>